<proteinExistence type="predicted"/>
<organism evidence="1 2">
    <name type="scientific">Senna tora</name>
    <dbReference type="NCBI Taxonomy" id="362788"/>
    <lineage>
        <taxon>Eukaryota</taxon>
        <taxon>Viridiplantae</taxon>
        <taxon>Streptophyta</taxon>
        <taxon>Embryophyta</taxon>
        <taxon>Tracheophyta</taxon>
        <taxon>Spermatophyta</taxon>
        <taxon>Magnoliopsida</taxon>
        <taxon>eudicotyledons</taxon>
        <taxon>Gunneridae</taxon>
        <taxon>Pentapetalae</taxon>
        <taxon>rosids</taxon>
        <taxon>fabids</taxon>
        <taxon>Fabales</taxon>
        <taxon>Fabaceae</taxon>
        <taxon>Caesalpinioideae</taxon>
        <taxon>Cassia clade</taxon>
        <taxon>Senna</taxon>
    </lineage>
</organism>
<evidence type="ECO:0000313" key="2">
    <source>
        <dbReference type="Proteomes" id="UP000634136"/>
    </source>
</evidence>
<sequence>MCLIEEAEQAENVRLRGPVVAEPPSPPESRPPLTFSALNSLASYLRCGTRLSDAVNLSLVTSSSAVRSGRDPVVPPSPTREEAIDLFFSLLCFRIVYTLLRDEVGTRAFLIFSLAFLAPNARSASMQ</sequence>
<name>A0A834X9F0_9FABA</name>
<evidence type="ECO:0000313" key="1">
    <source>
        <dbReference type="EMBL" id="KAF7839929.1"/>
    </source>
</evidence>
<protein>
    <submittedName>
        <fullName evidence="1">Uncharacterized protein</fullName>
    </submittedName>
</protein>
<gene>
    <name evidence="1" type="ORF">G2W53_008411</name>
</gene>
<dbReference type="AlphaFoldDB" id="A0A834X9F0"/>
<reference evidence="1" key="1">
    <citation type="submission" date="2020-09" db="EMBL/GenBank/DDBJ databases">
        <title>Genome-Enabled Discovery of Anthraquinone Biosynthesis in Senna tora.</title>
        <authorList>
            <person name="Kang S.-H."/>
            <person name="Pandey R.P."/>
            <person name="Lee C.-M."/>
            <person name="Sim J.-S."/>
            <person name="Jeong J.-T."/>
            <person name="Choi B.-S."/>
            <person name="Jung M."/>
            <person name="Ginzburg D."/>
            <person name="Zhao K."/>
            <person name="Won S.Y."/>
            <person name="Oh T.-J."/>
            <person name="Yu Y."/>
            <person name="Kim N.-H."/>
            <person name="Lee O.R."/>
            <person name="Lee T.-H."/>
            <person name="Bashyal P."/>
            <person name="Kim T.-S."/>
            <person name="Lee W.-H."/>
            <person name="Kawkins C."/>
            <person name="Kim C.-K."/>
            <person name="Kim J.S."/>
            <person name="Ahn B.O."/>
            <person name="Rhee S.Y."/>
            <person name="Sohng J.K."/>
        </authorList>
    </citation>
    <scope>NUCLEOTIDE SEQUENCE</scope>
    <source>
        <tissue evidence="1">Leaf</tissue>
    </source>
</reference>
<dbReference type="Proteomes" id="UP000634136">
    <property type="component" value="Unassembled WGS sequence"/>
</dbReference>
<keyword evidence="2" id="KW-1185">Reference proteome</keyword>
<comment type="caution">
    <text evidence="1">The sequence shown here is derived from an EMBL/GenBank/DDBJ whole genome shotgun (WGS) entry which is preliminary data.</text>
</comment>
<dbReference type="EMBL" id="JAAIUW010000003">
    <property type="protein sequence ID" value="KAF7839929.1"/>
    <property type="molecule type" value="Genomic_DNA"/>
</dbReference>
<accession>A0A834X9F0</accession>